<proteinExistence type="evidence at transcript level"/>
<dbReference type="GO" id="GO:0098552">
    <property type="term" value="C:side of membrane"/>
    <property type="evidence" value="ECO:0007669"/>
    <property type="project" value="UniProtKB-KW"/>
</dbReference>
<feature type="compositionally biased region" description="Basic and acidic residues" evidence="12">
    <location>
        <begin position="351"/>
        <end position="361"/>
    </location>
</feature>
<dbReference type="Pfam" id="PF01153">
    <property type="entry name" value="Glypican"/>
    <property type="match status" value="1"/>
</dbReference>
<dbReference type="AlphaFoldDB" id="A0A1B1M0N0"/>
<evidence type="ECO:0000256" key="7">
    <source>
        <dbReference type="ARBA" id="ARBA00023136"/>
    </source>
</evidence>
<sequence length="642" mass="72655">MSGTAKSCESVKEYFSTAKIGSPHIVPAQAIHDPEMEVCYKGNREPSRTSCCSRKMERRYHQAAEKDFYEVIRSTSSYLKNLLSVNAAQYKEQYLTLIQVAENNTETLFAESHKIPLAERRSLLENLFLDLQAYVQRREVNLHESVASFFDDLFPLVFHNILNDPTATSLSEDYKECLTEIRQNLSPQPFGEVPRRLAHQLSKALLTAKTFLESLSLGIEAINTTDHITLEPQCTRALTRLRYCSHCDGFIEARPCRNFCYNVMRGCLAAVGQIDRHWNEFVDSIKALTMNMRGYYSMENVLNSLHTRISEAVLHALETGHKYYAQIVDKCGHPKRADSSQAQVVIPTPRSDTDKDTKESLNYEDSSSEDGKSQNMYSRIETFMRSLMASKGFYHSLADTMCSAEKFATGLDQDRCWNGETQAKYNKSLVDVDLAAQMEFNPEMKVGEKESTAITTLIDKLIHVKKKFWFQLLTSKMHNEGMQADEWPKRDPYELHYGGSEGSGGHNPYPYPNYYGQMDDDEDYFSGYNAPRDRYRAPESDDVYVGKTYIDVGSGRGPWDNQDPSSGEKPPYVGPAKGGVNERPSYNTDDPEDIGFEDPTPPPVSSGGRQPEKAGSKAPSIRPSLILFSWISLLSLCLWFNG</sequence>
<protein>
    <submittedName>
        <fullName evidence="13">GPC3/5</fullName>
    </submittedName>
</protein>
<evidence type="ECO:0000313" key="13">
    <source>
        <dbReference type="EMBL" id="ANS60429.1"/>
    </source>
</evidence>
<keyword evidence="10" id="KW-0449">Lipoprotein</keyword>
<evidence type="ECO:0000256" key="6">
    <source>
        <dbReference type="ARBA" id="ARBA00022974"/>
    </source>
</evidence>
<evidence type="ECO:0000256" key="1">
    <source>
        <dbReference type="ARBA" id="ARBA00004609"/>
    </source>
</evidence>
<dbReference type="GO" id="GO:0005576">
    <property type="term" value="C:extracellular region"/>
    <property type="evidence" value="ECO:0007669"/>
    <property type="project" value="TreeGrafter"/>
</dbReference>
<feature type="region of interest" description="Disordered" evidence="12">
    <location>
        <begin position="335"/>
        <end position="375"/>
    </location>
</feature>
<dbReference type="InterPro" id="IPR001863">
    <property type="entry name" value="Glypican"/>
</dbReference>
<feature type="region of interest" description="Disordered" evidence="12">
    <location>
        <begin position="554"/>
        <end position="619"/>
    </location>
</feature>
<keyword evidence="4" id="KW-0336">GPI-anchor</keyword>
<accession>A0A1B1M0N0</accession>
<dbReference type="GO" id="GO:0005886">
    <property type="term" value="C:plasma membrane"/>
    <property type="evidence" value="ECO:0007669"/>
    <property type="project" value="UniProtKB-SubCell"/>
</dbReference>
<keyword evidence="6" id="KW-0654">Proteoglycan</keyword>
<name>A0A1B1M0N0_PLADU</name>
<evidence type="ECO:0000256" key="3">
    <source>
        <dbReference type="ARBA" id="ARBA00022475"/>
    </source>
</evidence>
<reference evidence="13" key="1">
    <citation type="submission" date="2015-07" db="EMBL/GenBank/DDBJ databases">
        <authorList>
            <person name="Noorani M."/>
        </authorList>
    </citation>
    <scope>NUCLEOTIDE SEQUENCE</scope>
</reference>
<dbReference type="PANTHER" id="PTHR10822">
    <property type="entry name" value="GLYPICAN"/>
    <property type="match status" value="1"/>
</dbReference>
<evidence type="ECO:0000256" key="5">
    <source>
        <dbReference type="ARBA" id="ARBA00022729"/>
    </source>
</evidence>
<organism evidence="13">
    <name type="scientific">Platynereis dumerilii</name>
    <name type="common">Dumeril's clam worm</name>
    <dbReference type="NCBI Taxonomy" id="6359"/>
    <lineage>
        <taxon>Eukaryota</taxon>
        <taxon>Metazoa</taxon>
        <taxon>Spiralia</taxon>
        <taxon>Lophotrochozoa</taxon>
        <taxon>Annelida</taxon>
        <taxon>Polychaeta</taxon>
        <taxon>Errantia</taxon>
        <taxon>Phyllodocida</taxon>
        <taxon>Nereididae</taxon>
        <taxon>Platynereis</taxon>
    </lineage>
</organism>
<evidence type="ECO:0000256" key="4">
    <source>
        <dbReference type="ARBA" id="ARBA00022622"/>
    </source>
</evidence>
<dbReference type="PANTHER" id="PTHR10822:SF29">
    <property type="entry name" value="DIVISION ABNORMALLY DELAYED PROTEIN"/>
    <property type="match status" value="1"/>
</dbReference>
<dbReference type="EMBL" id="KT266538">
    <property type="protein sequence ID" value="ANS60429.1"/>
    <property type="molecule type" value="mRNA"/>
</dbReference>
<evidence type="ECO:0000256" key="8">
    <source>
        <dbReference type="ARBA" id="ARBA00023180"/>
    </source>
</evidence>
<evidence type="ECO:0000256" key="12">
    <source>
        <dbReference type="SAM" id="MobiDB-lite"/>
    </source>
</evidence>
<dbReference type="GO" id="GO:0016477">
    <property type="term" value="P:cell migration"/>
    <property type="evidence" value="ECO:0007669"/>
    <property type="project" value="TreeGrafter"/>
</dbReference>
<dbReference type="GO" id="GO:1905475">
    <property type="term" value="P:regulation of protein localization to membrane"/>
    <property type="evidence" value="ECO:0007669"/>
    <property type="project" value="TreeGrafter"/>
</dbReference>
<evidence type="ECO:0000256" key="11">
    <source>
        <dbReference type="RuleBase" id="RU003518"/>
    </source>
</evidence>
<reference evidence="13" key="2">
    <citation type="submission" date="2016-08" db="EMBL/GenBank/DDBJ databases">
        <title>Beta-catenin controls segment polarity in the annelid Platynereis.</title>
        <authorList>
            <person name="Simon F."/>
        </authorList>
    </citation>
    <scope>NUCLEOTIDE SEQUENCE</scope>
</reference>
<comment type="subcellular location">
    <subcellularLocation>
        <location evidence="1">Cell membrane</location>
        <topology evidence="1">Lipid-anchor</topology>
        <topology evidence="1">GPI-anchor</topology>
    </subcellularLocation>
</comment>
<feature type="region of interest" description="Disordered" evidence="12">
    <location>
        <begin position="495"/>
        <end position="532"/>
    </location>
</feature>
<keyword evidence="8" id="KW-0325">Glycoprotein</keyword>
<dbReference type="GO" id="GO:0090263">
    <property type="term" value="P:positive regulation of canonical Wnt signaling pathway"/>
    <property type="evidence" value="ECO:0007669"/>
    <property type="project" value="TreeGrafter"/>
</dbReference>
<keyword evidence="7" id="KW-0472">Membrane</keyword>
<evidence type="ECO:0000256" key="9">
    <source>
        <dbReference type="ARBA" id="ARBA00023207"/>
    </source>
</evidence>
<evidence type="ECO:0000256" key="10">
    <source>
        <dbReference type="ARBA" id="ARBA00023288"/>
    </source>
</evidence>
<keyword evidence="5" id="KW-0732">Signal</keyword>
<comment type="similarity">
    <text evidence="2 11">Belongs to the glypican family.</text>
</comment>
<dbReference type="GO" id="GO:0009986">
    <property type="term" value="C:cell surface"/>
    <property type="evidence" value="ECO:0007669"/>
    <property type="project" value="TreeGrafter"/>
</dbReference>
<keyword evidence="9" id="KW-0357">Heparan sulfate</keyword>
<keyword evidence="3" id="KW-1003">Cell membrane</keyword>
<evidence type="ECO:0000256" key="2">
    <source>
        <dbReference type="ARBA" id="ARBA00010260"/>
    </source>
</evidence>